<evidence type="ECO:0000313" key="3">
    <source>
        <dbReference type="Proteomes" id="UP001430306"/>
    </source>
</evidence>
<name>A0ABS8NCM7_9BACT</name>
<dbReference type="Pfam" id="PF07963">
    <property type="entry name" value="N_methyl"/>
    <property type="match status" value="1"/>
</dbReference>
<gene>
    <name evidence="2" type="ORF">LOC71_03360</name>
</gene>
<dbReference type="InterPro" id="IPR011453">
    <property type="entry name" value="DUF1559"/>
</dbReference>
<comment type="caution">
    <text evidence="2">The sequence shown here is derived from an EMBL/GenBank/DDBJ whole genome shotgun (WGS) entry which is preliminary data.</text>
</comment>
<reference evidence="2" key="1">
    <citation type="submission" date="2021-11" db="EMBL/GenBank/DDBJ databases">
        <title>Genome sequence.</title>
        <authorList>
            <person name="Sun Q."/>
        </authorList>
    </citation>
    <scope>NUCLEOTIDE SEQUENCE</scope>
    <source>
        <strain evidence="2">JC740</strain>
    </source>
</reference>
<dbReference type="RefSeq" id="WP_230271334.1">
    <property type="nucleotide sequence ID" value="NZ_JAJKFW010000006.1"/>
</dbReference>
<dbReference type="Gene3D" id="3.30.700.10">
    <property type="entry name" value="Glycoprotein, Type 4 Pilin"/>
    <property type="match status" value="1"/>
</dbReference>
<dbReference type="InterPro" id="IPR045584">
    <property type="entry name" value="Pilin-like"/>
</dbReference>
<dbReference type="InterPro" id="IPR027558">
    <property type="entry name" value="Pre_pil_HX9DG_C"/>
</dbReference>
<protein>
    <submittedName>
        <fullName evidence="2">DUF1559 domain-containing protein</fullName>
    </submittedName>
</protein>
<feature type="domain" description="DUF1559" evidence="1">
    <location>
        <begin position="35"/>
        <end position="365"/>
    </location>
</feature>
<proteinExistence type="predicted"/>
<dbReference type="NCBIfam" id="TIGR02532">
    <property type="entry name" value="IV_pilin_GFxxxE"/>
    <property type="match status" value="1"/>
</dbReference>
<dbReference type="InterPro" id="IPR012902">
    <property type="entry name" value="N_methyl_site"/>
</dbReference>
<evidence type="ECO:0000313" key="2">
    <source>
        <dbReference type="EMBL" id="MCC9641298.1"/>
    </source>
</evidence>
<dbReference type="Proteomes" id="UP001430306">
    <property type="component" value="Unassembled WGS sequence"/>
</dbReference>
<evidence type="ECO:0000259" key="1">
    <source>
        <dbReference type="Pfam" id="PF07596"/>
    </source>
</evidence>
<dbReference type="EMBL" id="JAJKFW010000006">
    <property type="protein sequence ID" value="MCC9641298.1"/>
    <property type="molecule type" value="Genomic_DNA"/>
</dbReference>
<accession>A0ABS8NCM7</accession>
<dbReference type="PANTHER" id="PTHR30093">
    <property type="entry name" value="GENERAL SECRETION PATHWAY PROTEIN G"/>
    <property type="match status" value="1"/>
</dbReference>
<sequence>MYTSSQSRRGFTLVELLVVIAIIGVLVGLLLPAVQAAREAARRMSCSNNFKQLGLAMHNYHSAYNAIPMHGVGTDVGDTSHNWWTGYTNHNYWRLSALVGLTPFMEQQALWEQISNPNSERVDGNTGAGIGVPTNPWPPMGPTPDNVQYKPWSTELPTLRCPSDPGSGLPSLGRTNYAMSMGDSFWLTMHGALRPSNPGLASSYAQESRAAGRGFFVMHGQQKFRDVLDGLSNTIAMAEVATDLADLDVRTRGKTHSGGQGAQASMRDNPRLCIEDGSPMIDPNRPQFWVDGGIESPIKGRGFRWADSQNAQSNVHTILPPNAALCVPHDSNGSSIMTASSRHQGGVHVLMGDGAVKFITSSIDAGNQNNPVVYLGGNAANRNSPGSKSPFGLWGSLGTRAAREVIDGEF</sequence>
<dbReference type="PANTHER" id="PTHR30093:SF2">
    <property type="entry name" value="TYPE II SECRETION SYSTEM PROTEIN H"/>
    <property type="match status" value="1"/>
</dbReference>
<dbReference type="SUPFAM" id="SSF54523">
    <property type="entry name" value="Pili subunits"/>
    <property type="match status" value="1"/>
</dbReference>
<dbReference type="NCBIfam" id="TIGR04294">
    <property type="entry name" value="pre_pil_HX9DG"/>
    <property type="match status" value="1"/>
</dbReference>
<dbReference type="PROSITE" id="PS00409">
    <property type="entry name" value="PROKAR_NTER_METHYL"/>
    <property type="match status" value="1"/>
</dbReference>
<keyword evidence="3" id="KW-1185">Reference proteome</keyword>
<dbReference type="Pfam" id="PF07596">
    <property type="entry name" value="SBP_bac_10"/>
    <property type="match status" value="1"/>
</dbReference>
<organism evidence="2 3">
    <name type="scientific">Rhodopirellula halodulae</name>
    <dbReference type="NCBI Taxonomy" id="2894198"/>
    <lineage>
        <taxon>Bacteria</taxon>
        <taxon>Pseudomonadati</taxon>
        <taxon>Planctomycetota</taxon>
        <taxon>Planctomycetia</taxon>
        <taxon>Pirellulales</taxon>
        <taxon>Pirellulaceae</taxon>
        <taxon>Rhodopirellula</taxon>
    </lineage>
</organism>